<name>A0ABN8US11_9GAMM</name>
<comment type="caution">
    <text evidence="2">The sequence shown here is derived from an EMBL/GenBank/DDBJ whole genome shotgun (WGS) entry which is preliminary data.</text>
</comment>
<gene>
    <name evidence="2" type="ORF">PSECIP111951_04175</name>
</gene>
<evidence type="ECO:0000256" key="1">
    <source>
        <dbReference type="SAM" id="Phobius"/>
    </source>
</evidence>
<protein>
    <submittedName>
        <fullName evidence="2">Uncharacterized protein</fullName>
    </submittedName>
</protein>
<accession>A0ABN8US11</accession>
<keyword evidence="1" id="KW-0472">Membrane</keyword>
<keyword evidence="1" id="KW-1133">Transmembrane helix</keyword>
<evidence type="ECO:0000313" key="2">
    <source>
        <dbReference type="EMBL" id="CAH9068507.1"/>
    </source>
</evidence>
<dbReference type="EMBL" id="CAMAPD010000046">
    <property type="protein sequence ID" value="CAH9068507.1"/>
    <property type="molecule type" value="Genomic_DNA"/>
</dbReference>
<reference evidence="2 3" key="1">
    <citation type="submission" date="2022-07" db="EMBL/GenBank/DDBJ databases">
        <authorList>
            <person name="Criscuolo A."/>
        </authorList>
    </citation>
    <scope>NUCLEOTIDE SEQUENCE [LARGE SCALE GENOMIC DNA]</scope>
    <source>
        <strain evidence="3">CIP 111951</strain>
    </source>
</reference>
<feature type="transmembrane region" description="Helical" evidence="1">
    <location>
        <begin position="12"/>
        <end position="28"/>
    </location>
</feature>
<dbReference type="Proteomes" id="UP001152485">
    <property type="component" value="Unassembled WGS sequence"/>
</dbReference>
<organism evidence="2 3">
    <name type="scientific">Pseudoalteromonas holothuriae</name>
    <dbReference type="NCBI Taxonomy" id="2963714"/>
    <lineage>
        <taxon>Bacteria</taxon>
        <taxon>Pseudomonadati</taxon>
        <taxon>Pseudomonadota</taxon>
        <taxon>Gammaproteobacteria</taxon>
        <taxon>Alteromonadales</taxon>
        <taxon>Pseudoalteromonadaceae</taxon>
        <taxon>Pseudoalteromonas</taxon>
    </lineage>
</organism>
<keyword evidence="1" id="KW-0812">Transmembrane</keyword>
<evidence type="ECO:0000313" key="3">
    <source>
        <dbReference type="Proteomes" id="UP001152485"/>
    </source>
</evidence>
<proteinExistence type="predicted"/>
<sequence length="33" mass="3768">MATARINKLDTHFYLLVFHSLPIFYLSGQKVGS</sequence>